<dbReference type="EMBL" id="LUGG01000004">
    <property type="protein sequence ID" value="OBZ75354.1"/>
    <property type="molecule type" value="Genomic_DNA"/>
</dbReference>
<proteinExistence type="predicted"/>
<organism evidence="1 2">
    <name type="scientific">Grifola frondosa</name>
    <name type="common">Maitake</name>
    <name type="synonym">Polyporus frondosus</name>
    <dbReference type="NCBI Taxonomy" id="5627"/>
    <lineage>
        <taxon>Eukaryota</taxon>
        <taxon>Fungi</taxon>
        <taxon>Dikarya</taxon>
        <taxon>Basidiomycota</taxon>
        <taxon>Agaricomycotina</taxon>
        <taxon>Agaricomycetes</taxon>
        <taxon>Polyporales</taxon>
        <taxon>Grifolaceae</taxon>
        <taxon>Grifola</taxon>
    </lineage>
</organism>
<sequence length="94" mass="10548">MRKQIRPKCSKRAARAGLQEVRGMTLGENCKMELQQCSGTLNCQSKARTTPTDMLGEFHSTNHKLRLQGILNLTIPPPCNKAGRSRVTLWQRAV</sequence>
<keyword evidence="2" id="KW-1185">Reference proteome</keyword>
<comment type="caution">
    <text evidence="1">The sequence shown here is derived from an EMBL/GenBank/DDBJ whole genome shotgun (WGS) entry which is preliminary data.</text>
</comment>
<reference evidence="1 2" key="1">
    <citation type="submission" date="2016-03" db="EMBL/GenBank/DDBJ databases">
        <title>Whole genome sequencing of Grifola frondosa 9006-11.</title>
        <authorList>
            <person name="Min B."/>
            <person name="Park H."/>
            <person name="Kim J.-G."/>
            <person name="Cho H."/>
            <person name="Oh Y.-L."/>
            <person name="Kong W.-S."/>
            <person name="Choi I.-G."/>
        </authorList>
    </citation>
    <scope>NUCLEOTIDE SEQUENCE [LARGE SCALE GENOMIC DNA]</scope>
    <source>
        <strain evidence="1 2">9006-11</strain>
    </source>
</reference>
<dbReference type="Proteomes" id="UP000092993">
    <property type="component" value="Unassembled WGS sequence"/>
</dbReference>
<evidence type="ECO:0000313" key="1">
    <source>
        <dbReference type="EMBL" id="OBZ75354.1"/>
    </source>
</evidence>
<accession>A0A1C7MK01</accession>
<evidence type="ECO:0000313" key="2">
    <source>
        <dbReference type="Proteomes" id="UP000092993"/>
    </source>
</evidence>
<gene>
    <name evidence="1" type="ORF">A0H81_04318</name>
</gene>
<dbReference type="AlphaFoldDB" id="A0A1C7MK01"/>
<protein>
    <submittedName>
        <fullName evidence="1">Uncharacterized protein</fullName>
    </submittedName>
</protein>
<name>A0A1C7MK01_GRIFR</name>